<gene>
    <name evidence="5" type="ORF">MiSe_71260</name>
</gene>
<dbReference type="SUPFAM" id="SSF53335">
    <property type="entry name" value="S-adenosyl-L-methionine-dependent methyltransferases"/>
    <property type="match status" value="1"/>
</dbReference>
<keyword evidence="1 5" id="KW-0489">Methyltransferase</keyword>
<proteinExistence type="predicted"/>
<dbReference type="Proteomes" id="UP001050975">
    <property type="component" value="Unassembled WGS sequence"/>
</dbReference>
<organism evidence="5 6">
    <name type="scientific">Microseira wollei NIES-4236</name>
    <dbReference type="NCBI Taxonomy" id="2530354"/>
    <lineage>
        <taxon>Bacteria</taxon>
        <taxon>Bacillati</taxon>
        <taxon>Cyanobacteriota</taxon>
        <taxon>Cyanophyceae</taxon>
        <taxon>Oscillatoriophycideae</taxon>
        <taxon>Aerosakkonematales</taxon>
        <taxon>Aerosakkonemataceae</taxon>
        <taxon>Microseira</taxon>
    </lineage>
</organism>
<dbReference type="Pfam" id="PF13649">
    <property type="entry name" value="Methyltransf_25"/>
    <property type="match status" value="1"/>
</dbReference>
<comment type="caution">
    <text evidence="5">The sequence shown here is derived from an EMBL/GenBank/DDBJ whole genome shotgun (WGS) entry which is preliminary data.</text>
</comment>
<evidence type="ECO:0000256" key="1">
    <source>
        <dbReference type="ARBA" id="ARBA00022603"/>
    </source>
</evidence>
<keyword evidence="6" id="KW-1185">Reference proteome</keyword>
<reference evidence="5" key="1">
    <citation type="submission" date="2019-10" db="EMBL/GenBank/DDBJ databases">
        <title>Draft genome sequece of Microseira wollei NIES-4236.</title>
        <authorList>
            <person name="Yamaguchi H."/>
            <person name="Suzuki S."/>
            <person name="Kawachi M."/>
        </authorList>
    </citation>
    <scope>NUCLEOTIDE SEQUENCE</scope>
    <source>
        <strain evidence="5">NIES-4236</strain>
    </source>
</reference>
<dbReference type="CDD" id="cd02440">
    <property type="entry name" value="AdoMet_MTases"/>
    <property type="match status" value="1"/>
</dbReference>
<accession>A0AAV3XQ06</accession>
<protein>
    <submittedName>
        <fullName evidence="5">Methyltransferase type 12</fullName>
    </submittedName>
</protein>
<dbReference type="AlphaFoldDB" id="A0AAV3XQ06"/>
<dbReference type="InterPro" id="IPR029063">
    <property type="entry name" value="SAM-dependent_MTases_sf"/>
</dbReference>
<sequence length="248" mass="28017">MSSTPRYSNYDSIAWVYKEYFGHQQLEKALSPLEKLLLSHLPEKARILDLCCGSGELAQHLLTKGYQVTGLDGSETMLSYARENAPGSEFILSDARCFELPPTFNAVVSISGSLAHLIKIEELTCAFRNVYAALLENGLFVFNMYSEEEYQSDWNGSLSGDVKQEYAWAVQTNYHPEEKIGRLNFTVFQLVEGNWQRSDISVEERCYAIAEVQSALETVGFTEVSIYDAERDLAVEQSAGHLYFVCRK</sequence>
<evidence type="ECO:0000259" key="4">
    <source>
        <dbReference type="Pfam" id="PF13649"/>
    </source>
</evidence>
<dbReference type="PANTHER" id="PTHR43464">
    <property type="entry name" value="METHYLTRANSFERASE"/>
    <property type="match status" value="1"/>
</dbReference>
<evidence type="ECO:0000313" key="6">
    <source>
        <dbReference type="Proteomes" id="UP001050975"/>
    </source>
</evidence>
<dbReference type="Gene3D" id="2.20.25.110">
    <property type="entry name" value="S-adenosyl-L-methionine-dependent methyltransferases"/>
    <property type="match status" value="1"/>
</dbReference>
<name>A0AAV3XQ06_9CYAN</name>
<dbReference type="PANTHER" id="PTHR43464:SF19">
    <property type="entry name" value="UBIQUINONE BIOSYNTHESIS O-METHYLTRANSFERASE, MITOCHONDRIAL"/>
    <property type="match status" value="1"/>
</dbReference>
<evidence type="ECO:0000313" key="5">
    <source>
        <dbReference type="EMBL" id="GET42310.1"/>
    </source>
</evidence>
<evidence type="ECO:0000256" key="3">
    <source>
        <dbReference type="ARBA" id="ARBA00022691"/>
    </source>
</evidence>
<keyword evidence="2" id="KW-0808">Transferase</keyword>
<dbReference type="GO" id="GO:0008168">
    <property type="term" value="F:methyltransferase activity"/>
    <property type="evidence" value="ECO:0007669"/>
    <property type="project" value="UniProtKB-KW"/>
</dbReference>
<dbReference type="InterPro" id="IPR041698">
    <property type="entry name" value="Methyltransf_25"/>
</dbReference>
<dbReference type="GO" id="GO:0032259">
    <property type="term" value="P:methylation"/>
    <property type="evidence" value="ECO:0007669"/>
    <property type="project" value="UniProtKB-KW"/>
</dbReference>
<dbReference type="RefSeq" id="WP_226589623.1">
    <property type="nucleotide sequence ID" value="NZ_BLAY01000158.1"/>
</dbReference>
<dbReference type="EMBL" id="BLAY01000158">
    <property type="protein sequence ID" value="GET42310.1"/>
    <property type="molecule type" value="Genomic_DNA"/>
</dbReference>
<keyword evidence="3" id="KW-0949">S-adenosyl-L-methionine</keyword>
<evidence type="ECO:0000256" key="2">
    <source>
        <dbReference type="ARBA" id="ARBA00022679"/>
    </source>
</evidence>
<feature type="domain" description="Methyltransferase" evidence="4">
    <location>
        <begin position="47"/>
        <end position="138"/>
    </location>
</feature>
<dbReference type="Gene3D" id="3.40.50.150">
    <property type="entry name" value="Vaccinia Virus protein VP39"/>
    <property type="match status" value="1"/>
</dbReference>